<dbReference type="AlphaFoldDB" id="A0A645G3H5"/>
<proteinExistence type="predicted"/>
<organism evidence="1">
    <name type="scientific">bioreactor metagenome</name>
    <dbReference type="NCBI Taxonomy" id="1076179"/>
    <lineage>
        <taxon>unclassified sequences</taxon>
        <taxon>metagenomes</taxon>
        <taxon>ecological metagenomes</taxon>
    </lineage>
</organism>
<protein>
    <recommendedName>
        <fullName evidence="2">DUF3308 domain-containing protein</fullName>
    </recommendedName>
</protein>
<dbReference type="SUPFAM" id="SSF56935">
    <property type="entry name" value="Porins"/>
    <property type="match status" value="1"/>
</dbReference>
<evidence type="ECO:0008006" key="2">
    <source>
        <dbReference type="Google" id="ProtNLM"/>
    </source>
</evidence>
<accession>A0A645G3H5</accession>
<sequence length="253" mass="27262">MTQKVGESGVVGLGVMTMNFGDIMITTVDLPEGGIGTYKPSYMNIGLSYAKAFSNSIYGGLVLKVISESIADNRAQGVALDAGIQYLTGDNENIHFGIALRNIGPTMKFSGDGLSFRGNMSNSDVLMTVEQRSVSFQLPALLNIGAAYDFILNDNHTITLAGSFTSMSFGKDIYAGGVQYNFNDYLMLRGGLQYEKGMFDSNERTSAYTGPTAGVSIQVPMNKEKGSTFSLDYSYRTSNPFQGTHCIGARINL</sequence>
<dbReference type="NCBIfam" id="NF033709">
    <property type="entry name" value="PorV_fam"/>
    <property type="match status" value="1"/>
</dbReference>
<dbReference type="EMBL" id="VSSQ01068241">
    <property type="protein sequence ID" value="MPN20470.1"/>
    <property type="molecule type" value="Genomic_DNA"/>
</dbReference>
<name>A0A645G3H5_9ZZZZ</name>
<gene>
    <name evidence="1" type="ORF">SDC9_167849</name>
</gene>
<dbReference type="Gene3D" id="2.40.160.60">
    <property type="entry name" value="Outer membrane protein transport protein (OMPP1/FadL/TodX)"/>
    <property type="match status" value="1"/>
</dbReference>
<comment type="caution">
    <text evidence="1">The sequence shown here is derived from an EMBL/GenBank/DDBJ whole genome shotgun (WGS) entry which is preliminary data.</text>
</comment>
<evidence type="ECO:0000313" key="1">
    <source>
        <dbReference type="EMBL" id="MPN20470.1"/>
    </source>
</evidence>
<reference evidence="1" key="1">
    <citation type="submission" date="2019-08" db="EMBL/GenBank/DDBJ databases">
        <authorList>
            <person name="Kucharzyk K."/>
            <person name="Murdoch R.W."/>
            <person name="Higgins S."/>
            <person name="Loffler F."/>
        </authorList>
    </citation>
    <scope>NUCLEOTIDE SEQUENCE</scope>
</reference>